<dbReference type="KEGG" id="hhu:AR456_17860"/>
<dbReference type="STRING" id="1178482.AR456_17860"/>
<gene>
    <name evidence="1" type="ORF">BJB45_09140</name>
</gene>
<dbReference type="AlphaFoldDB" id="W1N9D9"/>
<evidence type="ECO:0000313" key="2">
    <source>
        <dbReference type="Proteomes" id="UP000019113"/>
    </source>
</evidence>
<dbReference type="Proteomes" id="UP000019113">
    <property type="component" value="Unassembled WGS sequence"/>
</dbReference>
<dbReference type="EMBL" id="AVBC01000019">
    <property type="protein sequence ID" value="ERL52119.1"/>
    <property type="molecule type" value="Genomic_DNA"/>
</dbReference>
<name>W1N9D9_9GAMM</name>
<sequence>MLRSLASNPLPWQYRTVFLLGAYDQALGSRLQRMYSSQQCPGNKGKTGHGVIAERLSAVSVKTPESTREPGEMVEIIYDLPYQRQGSKRGH</sequence>
<protein>
    <submittedName>
        <fullName evidence="1">Uncharacterized protein</fullName>
    </submittedName>
</protein>
<evidence type="ECO:0000313" key="1">
    <source>
        <dbReference type="EMBL" id="ERL52119.1"/>
    </source>
</evidence>
<proteinExistence type="predicted"/>
<keyword evidence="2" id="KW-1185">Reference proteome</keyword>
<accession>W1N9D9</accession>
<reference evidence="1 2" key="1">
    <citation type="submission" date="2013-08" db="EMBL/GenBank/DDBJ databases">
        <title>draft genome of Halomonas huanghegensis, strain BJGMM-B45T.</title>
        <authorList>
            <person name="Miao C."/>
            <person name="Wan Y."/>
            <person name="Jin W."/>
        </authorList>
    </citation>
    <scope>NUCLEOTIDE SEQUENCE [LARGE SCALE GENOMIC DNA]</scope>
    <source>
        <strain evidence="1 2">BJGMM-B45</strain>
    </source>
</reference>
<organism evidence="1 2">
    <name type="scientific">Halomonas huangheensis</name>
    <dbReference type="NCBI Taxonomy" id="1178482"/>
    <lineage>
        <taxon>Bacteria</taxon>
        <taxon>Pseudomonadati</taxon>
        <taxon>Pseudomonadota</taxon>
        <taxon>Gammaproteobacteria</taxon>
        <taxon>Oceanospirillales</taxon>
        <taxon>Halomonadaceae</taxon>
        <taxon>Halomonas</taxon>
    </lineage>
</organism>
<comment type="caution">
    <text evidence="1">The sequence shown here is derived from an EMBL/GenBank/DDBJ whole genome shotgun (WGS) entry which is preliminary data.</text>
</comment>
<dbReference type="PATRIC" id="fig|1178482.3.peg.991"/>